<dbReference type="InterPro" id="IPR007361">
    <property type="entry name" value="DUF427"/>
</dbReference>
<dbReference type="Gene3D" id="2.170.150.40">
    <property type="entry name" value="Domain of unknown function (DUF427)"/>
    <property type="match status" value="1"/>
</dbReference>
<dbReference type="PANTHER" id="PTHR43058">
    <property type="entry name" value="SLR0655 PROTEIN"/>
    <property type="match status" value="1"/>
</dbReference>
<dbReference type="InParanoid" id="A0A7I4A9R9"/>
<evidence type="ECO:0000313" key="3">
    <source>
        <dbReference type="EnsemblPlants" id="Pp3c11_23700V3.3"/>
    </source>
</evidence>
<dbReference type="InterPro" id="IPR038694">
    <property type="entry name" value="DUF427_sf"/>
</dbReference>
<sequence>MTMATIGIGSLASRSLAPPRGAAQTQLGSQFTSTAALLQGLNPRNCEVTSSFRSLSRRGLTGVRALMGTSGKQQRVEPGPGQESVWDYPRPPSLQPVPERIRIEFNSKTIADTTRAYRVLETSHPPVYYIPQEDIQMEFVQKAQGSSFCEWKGNATYWTVQVEGREAEKVGWSYENPTAPFRAIKSCIAFYAAPMDACYVGDERAQPQPGGFYGGWITSKVVGPFKGGPGSWGCCDEQLRRITLT</sequence>
<evidence type="ECO:0000256" key="1">
    <source>
        <dbReference type="SAM" id="MobiDB-lite"/>
    </source>
</evidence>
<name>A0A7I4A9R9_PHYPA</name>
<dbReference type="EnsemblPlants" id="Pp3c11_23700V3.3">
    <property type="protein sequence ID" value="Pp3c11_23700V3.3"/>
    <property type="gene ID" value="Pp3c11_23700"/>
</dbReference>
<dbReference type="Proteomes" id="UP000006727">
    <property type="component" value="Chromosome 11"/>
</dbReference>
<dbReference type="Gramene" id="Pp3c11_23700V3.3">
    <property type="protein sequence ID" value="Pp3c11_23700V3.3"/>
    <property type="gene ID" value="Pp3c11_23700"/>
</dbReference>
<reference evidence="3" key="3">
    <citation type="submission" date="2020-12" db="UniProtKB">
        <authorList>
            <consortium name="EnsemblPlants"/>
        </authorList>
    </citation>
    <scope>IDENTIFICATION</scope>
</reference>
<dbReference type="AlphaFoldDB" id="A0A7I4A9R9"/>
<evidence type="ECO:0000259" key="2">
    <source>
        <dbReference type="Pfam" id="PF04248"/>
    </source>
</evidence>
<reference evidence="3 4" key="1">
    <citation type="journal article" date="2008" name="Science">
        <title>The Physcomitrella genome reveals evolutionary insights into the conquest of land by plants.</title>
        <authorList>
            <person name="Rensing S."/>
            <person name="Lang D."/>
            <person name="Zimmer A."/>
            <person name="Terry A."/>
            <person name="Salamov A."/>
            <person name="Shapiro H."/>
            <person name="Nishiyama T."/>
            <person name="Perroud P.-F."/>
            <person name="Lindquist E."/>
            <person name="Kamisugi Y."/>
            <person name="Tanahashi T."/>
            <person name="Sakakibara K."/>
            <person name="Fujita T."/>
            <person name="Oishi K."/>
            <person name="Shin-I T."/>
            <person name="Kuroki Y."/>
            <person name="Toyoda A."/>
            <person name="Suzuki Y."/>
            <person name="Hashimoto A."/>
            <person name="Yamaguchi K."/>
            <person name="Sugano A."/>
            <person name="Kohara Y."/>
            <person name="Fujiyama A."/>
            <person name="Anterola A."/>
            <person name="Aoki S."/>
            <person name="Ashton N."/>
            <person name="Barbazuk W.B."/>
            <person name="Barker E."/>
            <person name="Bennetzen J."/>
            <person name="Bezanilla M."/>
            <person name="Blankenship R."/>
            <person name="Cho S.H."/>
            <person name="Dutcher S."/>
            <person name="Estelle M."/>
            <person name="Fawcett J.A."/>
            <person name="Gundlach H."/>
            <person name="Hanada K."/>
            <person name="Heyl A."/>
            <person name="Hicks K.A."/>
            <person name="Hugh J."/>
            <person name="Lohr M."/>
            <person name="Mayer K."/>
            <person name="Melkozernov A."/>
            <person name="Murata T."/>
            <person name="Nelson D."/>
            <person name="Pils B."/>
            <person name="Prigge M."/>
            <person name="Reiss B."/>
            <person name="Renner T."/>
            <person name="Rombauts S."/>
            <person name="Rushton P."/>
            <person name="Sanderfoot A."/>
            <person name="Schween G."/>
            <person name="Shiu S.-H."/>
            <person name="Stueber K."/>
            <person name="Theodoulou F.L."/>
            <person name="Tu H."/>
            <person name="Van de Peer Y."/>
            <person name="Verrier P.J."/>
            <person name="Waters E."/>
            <person name="Wood A."/>
            <person name="Yang L."/>
            <person name="Cove D."/>
            <person name="Cuming A."/>
            <person name="Hasebe M."/>
            <person name="Lucas S."/>
            <person name="Mishler D.B."/>
            <person name="Reski R."/>
            <person name="Grigoriev I."/>
            <person name="Quatrano R.S."/>
            <person name="Boore J.L."/>
        </authorList>
    </citation>
    <scope>NUCLEOTIDE SEQUENCE [LARGE SCALE GENOMIC DNA]</scope>
    <source>
        <strain evidence="3 4">cv. Gransden 2004</strain>
    </source>
</reference>
<keyword evidence="4" id="KW-1185">Reference proteome</keyword>
<dbReference type="Pfam" id="PF04248">
    <property type="entry name" value="NTP_transf_9"/>
    <property type="match status" value="1"/>
</dbReference>
<protein>
    <recommendedName>
        <fullName evidence="2">DUF427 domain-containing protein</fullName>
    </recommendedName>
</protein>
<feature type="region of interest" description="Disordered" evidence="1">
    <location>
        <begin position="68"/>
        <end position="91"/>
    </location>
</feature>
<organism evidence="3 4">
    <name type="scientific">Physcomitrium patens</name>
    <name type="common">Spreading-leaved earth moss</name>
    <name type="synonym">Physcomitrella patens</name>
    <dbReference type="NCBI Taxonomy" id="3218"/>
    <lineage>
        <taxon>Eukaryota</taxon>
        <taxon>Viridiplantae</taxon>
        <taxon>Streptophyta</taxon>
        <taxon>Embryophyta</taxon>
        <taxon>Bryophyta</taxon>
        <taxon>Bryophytina</taxon>
        <taxon>Bryopsida</taxon>
        <taxon>Funariidae</taxon>
        <taxon>Funariales</taxon>
        <taxon>Funariaceae</taxon>
        <taxon>Physcomitrium</taxon>
    </lineage>
</organism>
<reference evidence="3 4" key="2">
    <citation type="journal article" date="2018" name="Plant J.">
        <title>The Physcomitrella patens chromosome-scale assembly reveals moss genome structure and evolution.</title>
        <authorList>
            <person name="Lang D."/>
            <person name="Ullrich K.K."/>
            <person name="Murat F."/>
            <person name="Fuchs J."/>
            <person name="Jenkins J."/>
            <person name="Haas F.B."/>
            <person name="Piednoel M."/>
            <person name="Gundlach H."/>
            <person name="Van Bel M."/>
            <person name="Meyberg R."/>
            <person name="Vives C."/>
            <person name="Morata J."/>
            <person name="Symeonidi A."/>
            <person name="Hiss M."/>
            <person name="Muchero W."/>
            <person name="Kamisugi Y."/>
            <person name="Saleh O."/>
            <person name="Blanc G."/>
            <person name="Decker E.L."/>
            <person name="van Gessel N."/>
            <person name="Grimwood J."/>
            <person name="Hayes R.D."/>
            <person name="Graham S.W."/>
            <person name="Gunter L.E."/>
            <person name="McDaniel S.F."/>
            <person name="Hoernstein S.N.W."/>
            <person name="Larsson A."/>
            <person name="Li F.W."/>
            <person name="Perroud P.F."/>
            <person name="Phillips J."/>
            <person name="Ranjan P."/>
            <person name="Rokshar D.S."/>
            <person name="Rothfels C.J."/>
            <person name="Schneider L."/>
            <person name="Shu S."/>
            <person name="Stevenson D.W."/>
            <person name="Thummler F."/>
            <person name="Tillich M."/>
            <person name="Villarreal Aguilar J.C."/>
            <person name="Widiez T."/>
            <person name="Wong G.K."/>
            <person name="Wymore A."/>
            <person name="Zhang Y."/>
            <person name="Zimmer A.D."/>
            <person name="Quatrano R.S."/>
            <person name="Mayer K.F.X."/>
            <person name="Goodstein D."/>
            <person name="Casacuberta J.M."/>
            <person name="Vandepoele K."/>
            <person name="Reski R."/>
            <person name="Cuming A.C."/>
            <person name="Tuskan G.A."/>
            <person name="Maumus F."/>
            <person name="Salse J."/>
            <person name="Schmutz J."/>
            <person name="Rensing S.A."/>
        </authorList>
    </citation>
    <scope>NUCLEOTIDE SEQUENCE [LARGE SCALE GENOMIC DNA]</scope>
    <source>
        <strain evidence="3 4">cv. Gransden 2004</strain>
    </source>
</reference>
<accession>A0A7I4A9R9</accession>
<feature type="region of interest" description="Disordered" evidence="1">
    <location>
        <begin position="1"/>
        <end position="27"/>
    </location>
</feature>
<proteinExistence type="predicted"/>
<gene>
    <name evidence="3" type="primary">LOC112288860</name>
</gene>
<dbReference type="EMBL" id="ABEU02000011">
    <property type="status" value="NOT_ANNOTATED_CDS"/>
    <property type="molecule type" value="Genomic_DNA"/>
</dbReference>
<evidence type="ECO:0000313" key="4">
    <source>
        <dbReference type="Proteomes" id="UP000006727"/>
    </source>
</evidence>
<feature type="domain" description="DUF427" evidence="2">
    <location>
        <begin position="101"/>
        <end position="192"/>
    </location>
</feature>
<dbReference type="PANTHER" id="PTHR43058:SF1">
    <property type="entry name" value="DUF427 DOMAIN-CONTAINING PROTEIN"/>
    <property type="match status" value="1"/>
</dbReference>